<keyword evidence="4" id="KW-1005">Bacterial flagellum biogenesis</keyword>
<proteinExistence type="inferred from homology"/>
<name>A0A1G8ZWZ0_9GAMM</name>
<evidence type="ECO:0000313" key="11">
    <source>
        <dbReference type="EMBL" id="SDK19626.1"/>
    </source>
</evidence>
<dbReference type="SUPFAM" id="SSF101498">
    <property type="entry name" value="Anti-sigma factor FlgM"/>
    <property type="match status" value="1"/>
</dbReference>
<dbReference type="NCBIfam" id="TIGR03824">
    <property type="entry name" value="FlgM_jcvi"/>
    <property type="match status" value="1"/>
</dbReference>
<evidence type="ECO:0000256" key="3">
    <source>
        <dbReference type="ARBA" id="ARBA00022491"/>
    </source>
</evidence>
<keyword evidence="6" id="KW-0804">Transcription</keyword>
<reference evidence="12" key="1">
    <citation type="submission" date="2016-10" db="EMBL/GenBank/DDBJ databases">
        <authorList>
            <person name="Varghese N."/>
            <person name="Submissions S."/>
        </authorList>
    </citation>
    <scope>NUCLEOTIDE SEQUENCE [LARGE SCALE GENOMIC DNA]</scope>
    <source>
        <strain evidence="12">DSM 23317</strain>
    </source>
</reference>
<evidence type="ECO:0000256" key="4">
    <source>
        <dbReference type="ARBA" id="ARBA00022795"/>
    </source>
</evidence>
<keyword evidence="12" id="KW-1185">Reference proteome</keyword>
<comment type="function">
    <text evidence="7">Responsible for the coupling of flagellin expression to flagellar assembly by preventing expression of the flagellin genes when a component of the middle class of proteins is defective. It negatively regulates flagellar genes by inhibiting the activity of FliA by directly binding to FliA.</text>
</comment>
<keyword evidence="3" id="KW-0678">Repressor</keyword>
<evidence type="ECO:0000313" key="12">
    <source>
        <dbReference type="Proteomes" id="UP000199527"/>
    </source>
</evidence>
<dbReference type="AlphaFoldDB" id="A0A1G8ZWZ0"/>
<keyword evidence="11" id="KW-0966">Cell projection</keyword>
<comment type="similarity">
    <text evidence="1">Belongs to the FlgM family.</text>
</comment>
<gene>
    <name evidence="11" type="ORF">SAMN04488540_12133</name>
</gene>
<keyword evidence="5" id="KW-0805">Transcription regulation</keyword>
<dbReference type="Pfam" id="PF04316">
    <property type="entry name" value="FlgM"/>
    <property type="match status" value="1"/>
</dbReference>
<sequence length="93" mass="10418">MEISPLTPQLSAVQPSDTKPNEAPVSKHQTENQSQTVSQEWQQLNQASKELDEMDSIDYNKIAQLQAELATEGYPIDLDRIAEAMLEEHGPKL</sequence>
<accession>A0A1G8ZWZ0</accession>
<dbReference type="InterPro" id="IPR035890">
    <property type="entry name" value="Anti-sigma-28_factor_FlgM_sf"/>
</dbReference>
<evidence type="ECO:0000256" key="1">
    <source>
        <dbReference type="ARBA" id="ARBA00005322"/>
    </source>
</evidence>
<feature type="compositionally biased region" description="Polar residues" evidence="9">
    <location>
        <begin position="31"/>
        <end position="48"/>
    </location>
</feature>
<dbReference type="EMBL" id="FNEM01000021">
    <property type="protein sequence ID" value="SDK19626.1"/>
    <property type="molecule type" value="Genomic_DNA"/>
</dbReference>
<dbReference type="InterPro" id="IPR031316">
    <property type="entry name" value="FlgM_C"/>
</dbReference>
<dbReference type="OrthoDB" id="6400679at2"/>
<keyword evidence="11" id="KW-0969">Cilium</keyword>
<dbReference type="GO" id="GO:0045892">
    <property type="term" value="P:negative regulation of DNA-templated transcription"/>
    <property type="evidence" value="ECO:0007669"/>
    <property type="project" value="InterPro"/>
</dbReference>
<protein>
    <recommendedName>
        <fullName evidence="2">Negative regulator of flagellin synthesis</fullName>
    </recommendedName>
    <alternativeName>
        <fullName evidence="8">Anti-sigma-28 factor</fullName>
    </alternativeName>
</protein>
<evidence type="ECO:0000256" key="9">
    <source>
        <dbReference type="SAM" id="MobiDB-lite"/>
    </source>
</evidence>
<dbReference type="Proteomes" id="UP000199527">
    <property type="component" value="Unassembled WGS sequence"/>
</dbReference>
<evidence type="ECO:0000256" key="2">
    <source>
        <dbReference type="ARBA" id="ARBA00017823"/>
    </source>
</evidence>
<evidence type="ECO:0000259" key="10">
    <source>
        <dbReference type="Pfam" id="PF04316"/>
    </source>
</evidence>
<feature type="domain" description="Anti-sigma-28 factor FlgM C-terminal" evidence="10">
    <location>
        <begin position="36"/>
        <end position="87"/>
    </location>
</feature>
<evidence type="ECO:0000256" key="7">
    <source>
        <dbReference type="ARBA" id="ARBA00024739"/>
    </source>
</evidence>
<feature type="region of interest" description="Disordered" evidence="9">
    <location>
        <begin position="1"/>
        <end position="49"/>
    </location>
</feature>
<dbReference type="GO" id="GO:0044781">
    <property type="term" value="P:bacterial-type flagellum organization"/>
    <property type="evidence" value="ECO:0007669"/>
    <property type="project" value="UniProtKB-KW"/>
</dbReference>
<keyword evidence="11" id="KW-0282">Flagellum</keyword>
<dbReference type="InterPro" id="IPR007412">
    <property type="entry name" value="FlgM"/>
</dbReference>
<evidence type="ECO:0000256" key="8">
    <source>
        <dbReference type="ARBA" id="ARBA00030117"/>
    </source>
</evidence>
<evidence type="ECO:0000256" key="5">
    <source>
        <dbReference type="ARBA" id="ARBA00023015"/>
    </source>
</evidence>
<evidence type="ECO:0000256" key="6">
    <source>
        <dbReference type="ARBA" id="ARBA00023163"/>
    </source>
</evidence>
<feature type="compositionally biased region" description="Polar residues" evidence="9">
    <location>
        <begin position="1"/>
        <end position="18"/>
    </location>
</feature>
<organism evidence="11 12">
    <name type="scientific">Ferrimonas sediminum</name>
    <dbReference type="NCBI Taxonomy" id="718193"/>
    <lineage>
        <taxon>Bacteria</taxon>
        <taxon>Pseudomonadati</taxon>
        <taxon>Pseudomonadota</taxon>
        <taxon>Gammaproteobacteria</taxon>
        <taxon>Alteromonadales</taxon>
        <taxon>Ferrimonadaceae</taxon>
        <taxon>Ferrimonas</taxon>
    </lineage>
</organism>